<dbReference type="EMBL" id="JAMZNK010000049">
    <property type="protein sequence ID" value="MDA6072092.1"/>
    <property type="molecule type" value="Genomic_DNA"/>
</dbReference>
<name>A0ABT4WIR2_9FLAO</name>
<evidence type="ECO:0000313" key="1">
    <source>
        <dbReference type="EMBL" id="MDA6072092.1"/>
    </source>
</evidence>
<dbReference type="Proteomes" id="UP001212170">
    <property type="component" value="Unassembled WGS sequence"/>
</dbReference>
<accession>A0ABT4WIR2</accession>
<gene>
    <name evidence="1" type="ORF">NJT12_20915</name>
</gene>
<reference evidence="1 2" key="1">
    <citation type="journal article" date="2023" name="Chemosphere">
        <title>Whole genome analysis of Flavobacterium aziz-sancarii sp. nov., isolated from Ardley Island (Antarctica), revealed a rich resistome and bioremediation potential.</title>
        <authorList>
            <person name="Otur C."/>
            <person name="Okay S."/>
            <person name="Kurt-Kizildogan A."/>
        </authorList>
    </citation>
    <scope>NUCLEOTIDE SEQUENCE [LARGE SCALE GENOMIC DNA]</scope>
    <source>
        <strain evidence="1 2">AC</strain>
    </source>
</reference>
<comment type="caution">
    <text evidence="1">The sequence shown here is derived from an EMBL/GenBank/DDBJ whole genome shotgun (WGS) entry which is preliminary data.</text>
</comment>
<keyword evidence="2" id="KW-1185">Reference proteome</keyword>
<sequence>MPKDILLNDDLDLRIINGDFVVGESTSQHQKMLILSDKGEFKEVPMRGVGSRRFLEDDTPDNLAREIRQEFYTDGMIVNKIKIESDLTIQIDANYNE</sequence>
<evidence type="ECO:0000313" key="2">
    <source>
        <dbReference type="Proteomes" id="UP001212170"/>
    </source>
</evidence>
<dbReference type="RefSeq" id="WP_271337981.1">
    <property type="nucleotide sequence ID" value="NZ_JAMZNK010000049.1"/>
</dbReference>
<proteinExistence type="predicted"/>
<organism evidence="1 2">
    <name type="scientific">Flavobacterium azizsancarii</name>
    <dbReference type="NCBI Taxonomy" id="2961580"/>
    <lineage>
        <taxon>Bacteria</taxon>
        <taxon>Pseudomonadati</taxon>
        <taxon>Bacteroidota</taxon>
        <taxon>Flavobacteriia</taxon>
        <taxon>Flavobacteriales</taxon>
        <taxon>Flavobacteriaceae</taxon>
        <taxon>Flavobacterium</taxon>
    </lineage>
</organism>
<protein>
    <submittedName>
        <fullName evidence="1">Oxidase</fullName>
    </submittedName>
</protein>